<dbReference type="InterPro" id="IPR043136">
    <property type="entry name" value="B30.2/SPRY_sf"/>
</dbReference>
<evidence type="ECO:0000256" key="2">
    <source>
        <dbReference type="ARBA" id="ARBA00022771"/>
    </source>
</evidence>
<protein>
    <recommendedName>
        <fullName evidence="10">B box-type domain-containing protein</fullName>
    </recommendedName>
</protein>
<gene>
    <name evidence="8" type="ORF">scyTo_0018338</name>
</gene>
<feature type="domain" description="B box-type" evidence="6">
    <location>
        <begin position="27"/>
        <end position="68"/>
    </location>
</feature>
<dbReference type="PRINTS" id="PR01407">
    <property type="entry name" value="BUTYPHLNCDUF"/>
</dbReference>
<evidence type="ECO:0000256" key="4">
    <source>
        <dbReference type="PROSITE-ProRule" id="PRU00024"/>
    </source>
</evidence>
<dbReference type="OrthoDB" id="9941464at2759"/>
<dbReference type="GO" id="GO:0008270">
    <property type="term" value="F:zinc ion binding"/>
    <property type="evidence" value="ECO:0007669"/>
    <property type="project" value="UniProtKB-KW"/>
</dbReference>
<dbReference type="Gene3D" id="3.30.160.60">
    <property type="entry name" value="Classic Zinc Finger"/>
    <property type="match status" value="1"/>
</dbReference>
<reference evidence="8 9" key="1">
    <citation type="journal article" date="2018" name="Nat. Ecol. Evol.">
        <title>Shark genomes provide insights into elasmobranch evolution and the origin of vertebrates.</title>
        <authorList>
            <person name="Hara Y"/>
            <person name="Yamaguchi K"/>
            <person name="Onimaru K"/>
            <person name="Kadota M"/>
            <person name="Koyanagi M"/>
            <person name="Keeley SD"/>
            <person name="Tatsumi K"/>
            <person name="Tanaka K"/>
            <person name="Motone F"/>
            <person name="Kageyama Y"/>
            <person name="Nozu R"/>
            <person name="Adachi N"/>
            <person name="Nishimura O"/>
            <person name="Nakagawa R"/>
            <person name="Tanegashima C"/>
            <person name="Kiyatake I"/>
            <person name="Matsumoto R"/>
            <person name="Murakumo K"/>
            <person name="Nishida K"/>
            <person name="Terakita A"/>
            <person name="Kuratani S"/>
            <person name="Sato K"/>
            <person name="Hyodo S Kuraku.S."/>
        </authorList>
    </citation>
    <scope>NUCLEOTIDE SEQUENCE [LARGE SCALE GENOMIC DNA]</scope>
</reference>
<dbReference type="GO" id="GO:0005737">
    <property type="term" value="C:cytoplasm"/>
    <property type="evidence" value="ECO:0007669"/>
    <property type="project" value="UniProtKB-ARBA"/>
</dbReference>
<dbReference type="InterPro" id="IPR000315">
    <property type="entry name" value="Znf_B-box"/>
</dbReference>
<keyword evidence="1" id="KW-0479">Metal-binding</keyword>
<dbReference type="PANTHER" id="PTHR25465:SF14">
    <property type="entry name" value="E3 UBIQUITIN-PROTEIN LIGASE TRIM65"/>
    <property type="match status" value="1"/>
</dbReference>
<evidence type="ECO:0000256" key="1">
    <source>
        <dbReference type="ARBA" id="ARBA00022723"/>
    </source>
</evidence>
<evidence type="ECO:0000256" key="5">
    <source>
        <dbReference type="SAM" id="Coils"/>
    </source>
</evidence>
<accession>A0A401PTK5</accession>
<dbReference type="Pfam" id="PF13765">
    <property type="entry name" value="PRY"/>
    <property type="match status" value="1"/>
</dbReference>
<dbReference type="InterPro" id="IPR013320">
    <property type="entry name" value="ConA-like_dom_sf"/>
</dbReference>
<dbReference type="STRING" id="75743.A0A401PTK5"/>
<keyword evidence="5" id="KW-0175">Coiled coil</keyword>
<feature type="coiled-coil region" evidence="5">
    <location>
        <begin position="90"/>
        <end position="135"/>
    </location>
</feature>
<keyword evidence="3" id="KW-0862">Zinc</keyword>
<dbReference type="SUPFAM" id="SSF57845">
    <property type="entry name" value="B-box zinc-binding domain"/>
    <property type="match status" value="1"/>
</dbReference>
<evidence type="ECO:0000259" key="6">
    <source>
        <dbReference type="PROSITE" id="PS50119"/>
    </source>
</evidence>
<sequence length="309" mass="35725">MCPVHLRDPTEGTAFKNHLLADPTAGESLRKCKEHQELLNIYCKDDKVCVCTLCTLIGKHKSHDCVMIREGEKELRDIFNNQTEMIRNNVDAVQASLGDLQREKQKMKDEIKQKKIKIKLKSDALRRRIESEEREMFDHLDREEERVIAEIDGQINELHGKVSDFREYLTNLNNVSKEKKISFIQMFNSEASRLGSLSKPFTALPAPGMDATKLQELAHWLQERVERNRDITVLMYGQTPILDPATAYPQLVVSLSKRNVTLTRQKTRHPDNPARFDCFPQILCAVGVNCGRSYWEIFELFRKALRSLI</sequence>
<dbReference type="SMART" id="SM00336">
    <property type="entry name" value="BBOX"/>
    <property type="match status" value="1"/>
</dbReference>
<evidence type="ECO:0000256" key="3">
    <source>
        <dbReference type="ARBA" id="ARBA00022833"/>
    </source>
</evidence>
<dbReference type="SUPFAM" id="SSF49899">
    <property type="entry name" value="Concanavalin A-like lectins/glucanases"/>
    <property type="match status" value="1"/>
</dbReference>
<keyword evidence="2 4" id="KW-0863">Zinc-finger</keyword>
<dbReference type="EMBL" id="BFAA01012675">
    <property type="protein sequence ID" value="GCB76413.1"/>
    <property type="molecule type" value="Genomic_DNA"/>
</dbReference>
<evidence type="ECO:0000259" key="7">
    <source>
        <dbReference type="PROSITE" id="PS50188"/>
    </source>
</evidence>
<name>A0A401PTK5_SCYTO</name>
<evidence type="ECO:0008006" key="10">
    <source>
        <dbReference type="Google" id="ProtNLM"/>
    </source>
</evidence>
<keyword evidence="9" id="KW-1185">Reference proteome</keyword>
<dbReference type="InterPro" id="IPR006574">
    <property type="entry name" value="PRY"/>
</dbReference>
<dbReference type="AlphaFoldDB" id="A0A401PTK5"/>
<dbReference type="PROSITE" id="PS50119">
    <property type="entry name" value="ZF_BBOX"/>
    <property type="match status" value="1"/>
</dbReference>
<dbReference type="OMA" id="WALECNC"/>
<dbReference type="Pfam" id="PF00643">
    <property type="entry name" value="zf-B_box"/>
    <property type="match status" value="1"/>
</dbReference>
<evidence type="ECO:0000313" key="8">
    <source>
        <dbReference type="EMBL" id="GCB76413.1"/>
    </source>
</evidence>
<dbReference type="Proteomes" id="UP000288216">
    <property type="component" value="Unassembled WGS sequence"/>
</dbReference>
<dbReference type="InterPro" id="IPR001870">
    <property type="entry name" value="B30.2/SPRY"/>
</dbReference>
<dbReference type="PROSITE" id="PS50188">
    <property type="entry name" value="B302_SPRY"/>
    <property type="match status" value="1"/>
</dbReference>
<dbReference type="SMART" id="SM00589">
    <property type="entry name" value="PRY"/>
    <property type="match status" value="1"/>
</dbReference>
<dbReference type="InterPro" id="IPR003879">
    <property type="entry name" value="Butyrophylin_SPRY"/>
</dbReference>
<proteinExistence type="predicted"/>
<evidence type="ECO:0000313" key="9">
    <source>
        <dbReference type="Proteomes" id="UP000288216"/>
    </source>
</evidence>
<feature type="domain" description="B30.2/SPRY" evidence="7">
    <location>
        <begin position="220"/>
        <end position="309"/>
    </location>
</feature>
<dbReference type="Gene3D" id="2.60.120.920">
    <property type="match status" value="1"/>
</dbReference>
<comment type="caution">
    <text evidence="8">The sequence shown here is derived from an EMBL/GenBank/DDBJ whole genome shotgun (WGS) entry which is preliminary data.</text>
</comment>
<dbReference type="PANTHER" id="PTHR25465">
    <property type="entry name" value="B-BOX DOMAIN CONTAINING"/>
    <property type="match status" value="1"/>
</dbReference>
<dbReference type="InterPro" id="IPR051051">
    <property type="entry name" value="E3_ubiq-ligase_TRIM/RNF"/>
</dbReference>
<organism evidence="8 9">
    <name type="scientific">Scyliorhinus torazame</name>
    <name type="common">Cloudy catshark</name>
    <name type="synonym">Catulus torazame</name>
    <dbReference type="NCBI Taxonomy" id="75743"/>
    <lineage>
        <taxon>Eukaryota</taxon>
        <taxon>Metazoa</taxon>
        <taxon>Chordata</taxon>
        <taxon>Craniata</taxon>
        <taxon>Vertebrata</taxon>
        <taxon>Chondrichthyes</taxon>
        <taxon>Elasmobranchii</taxon>
        <taxon>Galeomorphii</taxon>
        <taxon>Galeoidea</taxon>
        <taxon>Carcharhiniformes</taxon>
        <taxon>Scyliorhinidae</taxon>
        <taxon>Scyliorhinus</taxon>
    </lineage>
</organism>